<dbReference type="PANTHER" id="PTHR33353">
    <property type="entry name" value="PUTATIVE (AFU_ORTHOLOGUE AFUA_1G12560)-RELATED"/>
    <property type="match status" value="1"/>
</dbReference>
<comment type="similarity">
    <text evidence="10">Belongs to the polysaccharide monooxygenase AA9 family.</text>
</comment>
<evidence type="ECO:0000256" key="12">
    <source>
        <dbReference type="ARBA" id="ARBA00047174"/>
    </source>
</evidence>
<proteinExistence type="inferred from homology"/>
<dbReference type="GO" id="GO:0004497">
    <property type="term" value="F:monooxygenase activity"/>
    <property type="evidence" value="ECO:0007669"/>
    <property type="project" value="UniProtKB-KW"/>
</dbReference>
<evidence type="ECO:0000256" key="6">
    <source>
        <dbReference type="ARBA" id="ARBA00023033"/>
    </source>
</evidence>
<evidence type="ECO:0000256" key="11">
    <source>
        <dbReference type="ARBA" id="ARBA00045077"/>
    </source>
</evidence>
<dbReference type="Gene3D" id="2.70.50.70">
    <property type="match status" value="1"/>
</dbReference>
<name>D6RKI0_COPC7</name>
<keyword evidence="7" id="KW-1015">Disulfide bond</keyword>
<evidence type="ECO:0000256" key="5">
    <source>
        <dbReference type="ARBA" id="ARBA00023008"/>
    </source>
</evidence>
<keyword evidence="4" id="KW-0560">Oxidoreductase</keyword>
<evidence type="ECO:0000256" key="8">
    <source>
        <dbReference type="ARBA" id="ARBA00023277"/>
    </source>
</evidence>
<evidence type="ECO:0000256" key="3">
    <source>
        <dbReference type="ARBA" id="ARBA00023001"/>
    </source>
</evidence>
<evidence type="ECO:0000256" key="1">
    <source>
        <dbReference type="ARBA" id="ARBA00001973"/>
    </source>
</evidence>
<dbReference type="EMBL" id="AACS02000002">
    <property type="protein sequence ID" value="EFI28431.1"/>
    <property type="molecule type" value="Genomic_DNA"/>
</dbReference>
<organism evidence="14 15">
    <name type="scientific">Coprinopsis cinerea (strain Okayama-7 / 130 / ATCC MYA-4618 / FGSC 9003)</name>
    <name type="common">Inky cap fungus</name>
    <name type="synonym">Hormographiella aspergillata</name>
    <dbReference type="NCBI Taxonomy" id="240176"/>
    <lineage>
        <taxon>Eukaryota</taxon>
        <taxon>Fungi</taxon>
        <taxon>Dikarya</taxon>
        <taxon>Basidiomycota</taxon>
        <taxon>Agaricomycotina</taxon>
        <taxon>Agaricomycetes</taxon>
        <taxon>Agaricomycetidae</taxon>
        <taxon>Agaricales</taxon>
        <taxon>Agaricineae</taxon>
        <taxon>Psathyrellaceae</taxon>
        <taxon>Coprinopsis</taxon>
    </lineage>
</organism>
<evidence type="ECO:0000256" key="4">
    <source>
        <dbReference type="ARBA" id="ARBA00023002"/>
    </source>
</evidence>
<evidence type="ECO:0000256" key="2">
    <source>
        <dbReference type="ARBA" id="ARBA00022723"/>
    </source>
</evidence>
<evidence type="ECO:0000259" key="13">
    <source>
        <dbReference type="Pfam" id="PF03443"/>
    </source>
</evidence>
<dbReference type="AlphaFoldDB" id="D6RKI0"/>
<feature type="domain" description="Auxiliary Activity family 9 catalytic" evidence="13">
    <location>
        <begin position="37"/>
        <end position="155"/>
    </location>
</feature>
<dbReference type="VEuPathDB" id="FungiDB:CC1G_13965"/>
<dbReference type="GO" id="GO:0030245">
    <property type="term" value="P:cellulose catabolic process"/>
    <property type="evidence" value="ECO:0007669"/>
    <property type="project" value="UniProtKB-KW"/>
</dbReference>
<comment type="catalytic activity">
    <reaction evidence="11">
        <text>[(1-&gt;4)-beta-D-glucosyl]n+m + reduced acceptor + O2 = 4-dehydro-beta-D-glucosyl-[(1-&gt;4)-beta-D-glucosyl]n-1 + [(1-&gt;4)-beta-D-glucosyl]m + acceptor + H2O.</text>
        <dbReference type="EC" id="1.14.99.56"/>
    </reaction>
</comment>
<gene>
    <name evidence="14" type="ORF">CC1G_13965</name>
</gene>
<dbReference type="RefSeq" id="XP_002911925.1">
    <property type="nucleotide sequence ID" value="XM_002911879.1"/>
</dbReference>
<keyword evidence="15" id="KW-1185">Reference proteome</keyword>
<accession>D6RKI0</accession>
<evidence type="ECO:0000313" key="15">
    <source>
        <dbReference type="Proteomes" id="UP000001861"/>
    </source>
</evidence>
<keyword evidence="5" id="KW-0186">Copper</keyword>
<dbReference type="GeneID" id="9379293"/>
<keyword evidence="2" id="KW-0479">Metal-binding</keyword>
<dbReference type="OrthoDB" id="4849160at2759"/>
<protein>
    <recommendedName>
        <fullName evidence="12">lytic cellulose monooxygenase (C4-dehydrogenating)</fullName>
        <ecNumber evidence="12">1.14.99.56</ecNumber>
    </recommendedName>
</protein>
<dbReference type="PANTHER" id="PTHR33353:SF6">
    <property type="entry name" value="ENDOGLUCANASE IV"/>
    <property type="match status" value="1"/>
</dbReference>
<dbReference type="Pfam" id="PF03443">
    <property type="entry name" value="AA9"/>
    <property type="match status" value="1"/>
</dbReference>
<evidence type="ECO:0000256" key="10">
    <source>
        <dbReference type="ARBA" id="ARBA00044502"/>
    </source>
</evidence>
<keyword evidence="8" id="KW-0119">Carbohydrate metabolism</keyword>
<dbReference type="InterPro" id="IPR005103">
    <property type="entry name" value="AA9_LPMO"/>
</dbReference>
<evidence type="ECO:0000256" key="7">
    <source>
        <dbReference type="ARBA" id="ARBA00023157"/>
    </source>
</evidence>
<sequence>MDDSPEDGLCANYARHFSWWQPPPERLIRKIPGIGLLQCNGDTANDYFTEPAPLVGTVAAGDNVHLSWLNHAGDNHKGPLLTYMARAPSDIDIRQWIPGREAVWFKVHHEGKYGDGKWAAPEMFEKRNGTYTFRIPPNLLPGQYLIRHEWIALHFGIALPFAVE</sequence>
<dbReference type="STRING" id="240176.D6RKI0"/>
<comment type="cofactor">
    <cofactor evidence="1">
        <name>Cu(2+)</name>
        <dbReference type="ChEBI" id="CHEBI:29036"/>
    </cofactor>
</comment>
<dbReference type="HOGENOM" id="CLU_1618919_0_0_1"/>
<reference evidence="14 15" key="1">
    <citation type="journal article" date="2010" name="Proc. Natl. Acad. Sci. U.S.A.">
        <title>Insights into evolution of multicellular fungi from the assembled chromosomes of the mushroom Coprinopsis cinerea (Coprinus cinereus).</title>
        <authorList>
            <person name="Stajich J.E."/>
            <person name="Wilke S.K."/>
            <person name="Ahren D."/>
            <person name="Au C.H."/>
            <person name="Birren B.W."/>
            <person name="Borodovsky M."/>
            <person name="Burns C."/>
            <person name="Canback B."/>
            <person name="Casselton L.A."/>
            <person name="Cheng C.K."/>
            <person name="Deng J."/>
            <person name="Dietrich F.S."/>
            <person name="Fargo D.C."/>
            <person name="Farman M.L."/>
            <person name="Gathman A.C."/>
            <person name="Goldberg J."/>
            <person name="Guigo R."/>
            <person name="Hoegger P.J."/>
            <person name="Hooker J.B."/>
            <person name="Huggins A."/>
            <person name="James T.Y."/>
            <person name="Kamada T."/>
            <person name="Kilaru S."/>
            <person name="Kodira C."/>
            <person name="Kues U."/>
            <person name="Kupfer D."/>
            <person name="Kwan H.S."/>
            <person name="Lomsadze A."/>
            <person name="Li W."/>
            <person name="Lilly W.W."/>
            <person name="Ma L.J."/>
            <person name="Mackey A.J."/>
            <person name="Manning G."/>
            <person name="Martin F."/>
            <person name="Muraguchi H."/>
            <person name="Natvig D.O."/>
            <person name="Palmerini H."/>
            <person name="Ramesh M.A."/>
            <person name="Rehmeyer C.J."/>
            <person name="Roe B.A."/>
            <person name="Shenoy N."/>
            <person name="Stanke M."/>
            <person name="Ter-Hovhannisyan V."/>
            <person name="Tunlid A."/>
            <person name="Velagapudi R."/>
            <person name="Vision T.J."/>
            <person name="Zeng Q."/>
            <person name="Zolan M.E."/>
            <person name="Pukkila P.J."/>
        </authorList>
    </citation>
    <scope>NUCLEOTIDE SEQUENCE [LARGE SCALE GENOMIC DNA]</scope>
    <source>
        <strain evidence="15">Okayama-7 / 130 / ATCC MYA-4618 / FGSC 9003</strain>
    </source>
</reference>
<dbReference type="EC" id="1.14.99.56" evidence="12"/>
<keyword evidence="9" id="KW-0624">Polysaccharide degradation</keyword>
<evidence type="ECO:0000256" key="9">
    <source>
        <dbReference type="ARBA" id="ARBA00023326"/>
    </source>
</evidence>
<dbReference type="InterPro" id="IPR049892">
    <property type="entry name" value="AA9"/>
</dbReference>
<dbReference type="GO" id="GO:0046872">
    <property type="term" value="F:metal ion binding"/>
    <property type="evidence" value="ECO:0007669"/>
    <property type="project" value="UniProtKB-KW"/>
</dbReference>
<keyword evidence="3" id="KW-0136">Cellulose degradation</keyword>
<dbReference type="KEGG" id="cci:CC1G_13965"/>
<dbReference type="Proteomes" id="UP000001861">
    <property type="component" value="Unassembled WGS sequence"/>
</dbReference>
<dbReference type="InParanoid" id="D6RKI0"/>
<evidence type="ECO:0000313" key="14">
    <source>
        <dbReference type="EMBL" id="EFI28431.1"/>
    </source>
</evidence>
<comment type="caution">
    <text evidence="14">The sequence shown here is derived from an EMBL/GenBank/DDBJ whole genome shotgun (WGS) entry which is preliminary data.</text>
</comment>
<keyword evidence="6" id="KW-0503">Monooxygenase</keyword>
<dbReference type="eggNOG" id="ENOG502QVRD">
    <property type="taxonomic scope" value="Eukaryota"/>
</dbReference>